<dbReference type="EMBL" id="HACG01026655">
    <property type="protein sequence ID" value="CEK73520.1"/>
    <property type="molecule type" value="Transcribed_RNA"/>
</dbReference>
<proteinExistence type="predicted"/>
<sequence length="51" mass="5983">MDISDENDSKMNNEPASPEREPHSLPQLLQVKLELIHMMVFQPYLLLPYVM</sequence>
<organism evidence="2">
    <name type="scientific">Arion vulgaris</name>
    <dbReference type="NCBI Taxonomy" id="1028688"/>
    <lineage>
        <taxon>Eukaryota</taxon>
        <taxon>Metazoa</taxon>
        <taxon>Spiralia</taxon>
        <taxon>Lophotrochozoa</taxon>
        <taxon>Mollusca</taxon>
        <taxon>Gastropoda</taxon>
        <taxon>Heterobranchia</taxon>
        <taxon>Euthyneura</taxon>
        <taxon>Panpulmonata</taxon>
        <taxon>Eupulmonata</taxon>
        <taxon>Stylommatophora</taxon>
        <taxon>Helicina</taxon>
        <taxon>Arionoidea</taxon>
        <taxon>Arionidae</taxon>
        <taxon>Arion</taxon>
    </lineage>
</organism>
<feature type="compositionally biased region" description="Basic and acidic residues" evidence="1">
    <location>
        <begin position="7"/>
        <end position="23"/>
    </location>
</feature>
<dbReference type="AlphaFoldDB" id="A0A0B7A0P3"/>
<evidence type="ECO:0000313" key="2">
    <source>
        <dbReference type="EMBL" id="CEK73520.1"/>
    </source>
</evidence>
<accession>A0A0B7A0P3</accession>
<name>A0A0B7A0P3_9EUPU</name>
<reference evidence="2" key="1">
    <citation type="submission" date="2014-12" db="EMBL/GenBank/DDBJ databases">
        <title>Insight into the proteome of Arion vulgaris.</title>
        <authorList>
            <person name="Aradska J."/>
            <person name="Bulat T."/>
            <person name="Smidak R."/>
            <person name="Sarate P."/>
            <person name="Gangsoo J."/>
            <person name="Sialana F."/>
            <person name="Bilban M."/>
            <person name="Lubec G."/>
        </authorList>
    </citation>
    <scope>NUCLEOTIDE SEQUENCE</scope>
    <source>
        <tissue evidence="2">Skin</tissue>
    </source>
</reference>
<gene>
    <name evidence="2" type="primary">ORF87082</name>
</gene>
<evidence type="ECO:0000256" key="1">
    <source>
        <dbReference type="SAM" id="MobiDB-lite"/>
    </source>
</evidence>
<feature type="non-terminal residue" evidence="2">
    <location>
        <position position="51"/>
    </location>
</feature>
<feature type="region of interest" description="Disordered" evidence="1">
    <location>
        <begin position="1"/>
        <end position="24"/>
    </location>
</feature>
<protein>
    <submittedName>
        <fullName evidence="2">Uncharacterized protein</fullName>
    </submittedName>
</protein>